<reference evidence="2 3" key="1">
    <citation type="submission" date="2020-05" db="EMBL/GenBank/DDBJ databases">
        <title>Mucilaginibacter mali sp. nov.</title>
        <authorList>
            <person name="Kim H.S."/>
            <person name="Lee K.C."/>
            <person name="Suh M.K."/>
            <person name="Kim J.-S."/>
            <person name="Han K.-I."/>
            <person name="Eom M.K."/>
            <person name="Shin Y.K."/>
            <person name="Lee J.-S."/>
        </authorList>
    </citation>
    <scope>NUCLEOTIDE SEQUENCE [LARGE SCALE GENOMIC DNA]</scope>
    <source>
        <strain evidence="2 3">G2-14</strain>
    </source>
</reference>
<organism evidence="2 3">
    <name type="scientific">Mucilaginibacter mali</name>
    <dbReference type="NCBI Taxonomy" id="2740462"/>
    <lineage>
        <taxon>Bacteria</taxon>
        <taxon>Pseudomonadati</taxon>
        <taxon>Bacteroidota</taxon>
        <taxon>Sphingobacteriia</taxon>
        <taxon>Sphingobacteriales</taxon>
        <taxon>Sphingobacteriaceae</taxon>
        <taxon>Mucilaginibacter</taxon>
    </lineage>
</organism>
<keyword evidence="1" id="KW-1133">Transmembrane helix</keyword>
<sequence>MKRNVLVFGGIAGLIVGIWMILTIGLNHNNPNFEHSMWMGYGSMLVAFSFIFVGIKNYRDKYNGGYITFGQAFKNGLFIALIGSTMYVLTWLVLYYCFMPDFMDKYVAHTMAQMQKSGASATELADTRKQMAGYQEMYKNPLMVIVLTYMEILPVGLVIALLAALILKRKPAKAQGVAVA</sequence>
<feature type="transmembrane region" description="Helical" evidence="1">
    <location>
        <begin position="142"/>
        <end position="167"/>
    </location>
</feature>
<feature type="transmembrane region" description="Helical" evidence="1">
    <location>
        <begin position="38"/>
        <end position="55"/>
    </location>
</feature>
<feature type="transmembrane region" description="Helical" evidence="1">
    <location>
        <begin position="5"/>
        <end position="26"/>
    </location>
</feature>
<keyword evidence="1" id="KW-0812">Transmembrane</keyword>
<dbReference type="Proteomes" id="UP000505355">
    <property type="component" value="Chromosome"/>
</dbReference>
<dbReference type="Pfam" id="PF13858">
    <property type="entry name" value="DUF4199"/>
    <property type="match status" value="1"/>
</dbReference>
<evidence type="ECO:0000256" key="1">
    <source>
        <dbReference type="SAM" id="Phobius"/>
    </source>
</evidence>
<evidence type="ECO:0000313" key="3">
    <source>
        <dbReference type="Proteomes" id="UP000505355"/>
    </source>
</evidence>
<name>A0A7D4UER3_9SPHI</name>
<evidence type="ECO:0000313" key="2">
    <source>
        <dbReference type="EMBL" id="QKJ29256.1"/>
    </source>
</evidence>
<protein>
    <submittedName>
        <fullName evidence="2">DUF4199 domain-containing protein</fullName>
    </submittedName>
</protein>
<keyword evidence="1" id="KW-0472">Membrane</keyword>
<feature type="transmembrane region" description="Helical" evidence="1">
    <location>
        <begin position="76"/>
        <end position="96"/>
    </location>
</feature>
<accession>A0A7D4UER3</accession>
<dbReference type="AlphaFoldDB" id="A0A7D4UER3"/>
<dbReference type="KEGG" id="mmab:HQ865_05640"/>
<proteinExistence type="predicted"/>
<keyword evidence="3" id="KW-1185">Reference proteome</keyword>
<dbReference type="EMBL" id="CP054139">
    <property type="protein sequence ID" value="QKJ29256.1"/>
    <property type="molecule type" value="Genomic_DNA"/>
</dbReference>
<dbReference type="InterPro" id="IPR025250">
    <property type="entry name" value="DUF4199"/>
</dbReference>
<dbReference type="RefSeq" id="WP_173413951.1">
    <property type="nucleotide sequence ID" value="NZ_CP054139.1"/>
</dbReference>
<gene>
    <name evidence="2" type="ORF">HQ865_05640</name>
</gene>